<dbReference type="PANTHER" id="PTHR10655">
    <property type="entry name" value="LYSOPHOSPHOLIPASE-RELATED"/>
    <property type="match status" value="1"/>
</dbReference>
<dbReference type="InterPro" id="IPR003140">
    <property type="entry name" value="PLipase/COase/thioEstase"/>
</dbReference>
<accession>A0ABU0F6I6</accession>
<dbReference type="Proteomes" id="UP001237448">
    <property type="component" value="Unassembled WGS sequence"/>
</dbReference>
<name>A0ABU0F6I6_9HYPH</name>
<protein>
    <submittedName>
        <fullName evidence="4">Phospholipase/carboxylesterase</fullName>
    </submittedName>
</protein>
<comment type="caution">
    <text evidence="4">The sequence shown here is derived from an EMBL/GenBank/DDBJ whole genome shotgun (WGS) entry which is preliminary data.</text>
</comment>
<dbReference type="Pfam" id="PF02230">
    <property type="entry name" value="Abhydrolase_2"/>
    <property type="match status" value="1"/>
</dbReference>
<evidence type="ECO:0000256" key="1">
    <source>
        <dbReference type="ARBA" id="ARBA00006499"/>
    </source>
</evidence>
<keyword evidence="5" id="KW-1185">Reference proteome</keyword>
<reference evidence="4 5" key="1">
    <citation type="submission" date="2023-07" db="EMBL/GenBank/DDBJ databases">
        <title>Genomic Encyclopedia of Type Strains, Phase IV (KMG-IV): sequencing the most valuable type-strain genomes for metagenomic binning, comparative biology and taxonomic classification.</title>
        <authorList>
            <person name="Goeker M."/>
        </authorList>
    </citation>
    <scope>NUCLEOTIDE SEQUENCE [LARGE SCALE GENOMIC DNA]</scope>
    <source>
        <strain evidence="4 5">DSM 5896</strain>
    </source>
</reference>
<feature type="domain" description="Phospholipase/carboxylesterase/thioesterase" evidence="3">
    <location>
        <begin position="8"/>
        <end position="201"/>
    </location>
</feature>
<keyword evidence="2" id="KW-0378">Hydrolase</keyword>
<evidence type="ECO:0000259" key="3">
    <source>
        <dbReference type="Pfam" id="PF02230"/>
    </source>
</evidence>
<evidence type="ECO:0000256" key="2">
    <source>
        <dbReference type="ARBA" id="ARBA00022801"/>
    </source>
</evidence>
<evidence type="ECO:0000313" key="4">
    <source>
        <dbReference type="EMBL" id="MDQ0390237.1"/>
    </source>
</evidence>
<evidence type="ECO:0000313" key="5">
    <source>
        <dbReference type="Proteomes" id="UP001237448"/>
    </source>
</evidence>
<dbReference type="SUPFAM" id="SSF53474">
    <property type="entry name" value="alpha/beta-Hydrolases"/>
    <property type="match status" value="1"/>
</dbReference>
<sequence>MSGMAGESLVILFHGVAAFGHDLAPLREALRQSLPRASFAAPNAPFPFAHGPGRQWYSQDGISAVNRPARVAAARPAFDDLLRDILEDRDFDRRLDRVALVGFSQGAIMVLDALASGRWPVAAVVAFSGRLSSPPPLAPSLSTSLLLVHGVADPVVPPQESDHAFTVLRGLGVRVERRFLPGVGHVVAPEGMALATAFLDRVLYGRRAES</sequence>
<dbReference type="InterPro" id="IPR029058">
    <property type="entry name" value="AB_hydrolase_fold"/>
</dbReference>
<dbReference type="Gene3D" id="3.40.50.1820">
    <property type="entry name" value="alpha/beta hydrolase"/>
    <property type="match status" value="1"/>
</dbReference>
<dbReference type="InterPro" id="IPR050565">
    <property type="entry name" value="LYPA1-2/EST-like"/>
</dbReference>
<comment type="similarity">
    <text evidence="1">Belongs to the AB hydrolase superfamily. AB hydrolase 2 family.</text>
</comment>
<dbReference type="EMBL" id="JAUSVK010000001">
    <property type="protein sequence ID" value="MDQ0390237.1"/>
    <property type="molecule type" value="Genomic_DNA"/>
</dbReference>
<organism evidence="4 5">
    <name type="scientific">Labrys monachus</name>
    <dbReference type="NCBI Taxonomy" id="217067"/>
    <lineage>
        <taxon>Bacteria</taxon>
        <taxon>Pseudomonadati</taxon>
        <taxon>Pseudomonadota</taxon>
        <taxon>Alphaproteobacteria</taxon>
        <taxon>Hyphomicrobiales</taxon>
        <taxon>Xanthobacteraceae</taxon>
        <taxon>Labrys</taxon>
    </lineage>
</organism>
<proteinExistence type="inferred from homology"/>
<gene>
    <name evidence="4" type="ORF">J3R73_000029</name>
</gene>
<dbReference type="PANTHER" id="PTHR10655:SF17">
    <property type="entry name" value="LYSOPHOSPHOLIPASE-LIKE PROTEIN 1"/>
    <property type="match status" value="1"/>
</dbReference>